<dbReference type="PANTHER" id="PTHR43095:SF5">
    <property type="entry name" value="XYLULOSE KINASE"/>
    <property type="match status" value="1"/>
</dbReference>
<gene>
    <name evidence="7" type="ORF">FPZ12_033120</name>
</gene>
<keyword evidence="8" id="KW-1185">Reference proteome</keyword>
<dbReference type="EMBL" id="VMNW02000070">
    <property type="protein sequence ID" value="KAA9153966.1"/>
    <property type="molecule type" value="Genomic_DNA"/>
</dbReference>
<dbReference type="Pfam" id="PF00370">
    <property type="entry name" value="FGGY_N"/>
    <property type="match status" value="1"/>
</dbReference>
<dbReference type="Gene3D" id="3.30.420.40">
    <property type="match status" value="2"/>
</dbReference>
<dbReference type="InterPro" id="IPR018485">
    <property type="entry name" value="FGGY_C"/>
</dbReference>
<accession>A0A5N0UR70</accession>
<feature type="domain" description="Carbohydrate kinase FGGY N-terminal" evidence="5">
    <location>
        <begin position="7"/>
        <end position="224"/>
    </location>
</feature>
<evidence type="ECO:0000313" key="8">
    <source>
        <dbReference type="Proteomes" id="UP000319769"/>
    </source>
</evidence>
<keyword evidence="3" id="KW-0808">Transferase</keyword>
<dbReference type="SUPFAM" id="SSF53067">
    <property type="entry name" value="Actin-like ATPase domain"/>
    <property type="match status" value="2"/>
</dbReference>
<dbReference type="Proteomes" id="UP000319769">
    <property type="component" value="Unassembled WGS sequence"/>
</dbReference>
<evidence type="ECO:0000259" key="5">
    <source>
        <dbReference type="Pfam" id="PF00370"/>
    </source>
</evidence>
<sequence length="458" mass="45970">MTAADEVVAVDVGTSAVRAAVVSASGAVTASARVSRAASGGEFFDAETLLEEVTAALAQLAGARPRALAISAHIGTVAVDESGCPVDRAGGWSDPRGLGELASIPSAVRESLLSAGGRPALTGGALAYALSGASGARYLLSPKDFLVARLTGAFATDTVDAAYTLLSEVRARRWHTEAMASLGIDPALFPPQAEPTAVVGELARDCGLPAGTPVVAGGPDGSVGIGLLLGTRGAAIADVAGTTDVVGKLVADPDAAPARAMLNPALVGGRWVAGGASGMTGGAVAHWRSLVGAASDEELAAIPPGADGLFVLPTLTGSRFPRWRASDRGAVLGQRPEHAAAHLLRAAQEGAAFTVREGLDLLDPDGTLPVALAGGTARSLQTAQVRADVTGRVTHVCTEPDVTLLGAAALALVGSGLVSDVDDARARLGCGFRSLDPNPARAARYRELFVEWAGLRGA</sequence>
<proteinExistence type="inferred from homology"/>
<comment type="caution">
    <text evidence="7">The sequence shown here is derived from an EMBL/GenBank/DDBJ whole genome shotgun (WGS) entry which is preliminary data.</text>
</comment>
<comment type="similarity">
    <text evidence="1">Belongs to the FGGY kinase family.</text>
</comment>
<evidence type="ECO:0000313" key="7">
    <source>
        <dbReference type="EMBL" id="KAA9153966.1"/>
    </source>
</evidence>
<dbReference type="RefSeq" id="WP_144749912.1">
    <property type="nucleotide sequence ID" value="NZ_VMNW02000070.1"/>
</dbReference>
<name>A0A5N0UR70_9PSEU</name>
<evidence type="ECO:0000256" key="4">
    <source>
        <dbReference type="ARBA" id="ARBA00022777"/>
    </source>
</evidence>
<evidence type="ECO:0000256" key="3">
    <source>
        <dbReference type="ARBA" id="ARBA00022679"/>
    </source>
</evidence>
<dbReference type="AlphaFoldDB" id="A0A5N0UR70"/>
<dbReference type="InterPro" id="IPR043129">
    <property type="entry name" value="ATPase_NBD"/>
</dbReference>
<evidence type="ECO:0000256" key="1">
    <source>
        <dbReference type="ARBA" id="ARBA00009156"/>
    </source>
</evidence>
<dbReference type="Pfam" id="PF02782">
    <property type="entry name" value="FGGY_C"/>
    <property type="match status" value="1"/>
</dbReference>
<dbReference type="InterPro" id="IPR050406">
    <property type="entry name" value="FGGY_Carb_Kinase"/>
</dbReference>
<dbReference type="GO" id="GO:0016301">
    <property type="term" value="F:kinase activity"/>
    <property type="evidence" value="ECO:0007669"/>
    <property type="project" value="UniProtKB-KW"/>
</dbReference>
<dbReference type="GO" id="GO:0042732">
    <property type="term" value="P:D-xylose metabolic process"/>
    <property type="evidence" value="ECO:0007669"/>
    <property type="project" value="UniProtKB-KW"/>
</dbReference>
<dbReference type="PANTHER" id="PTHR43095">
    <property type="entry name" value="SUGAR KINASE"/>
    <property type="match status" value="1"/>
</dbReference>
<feature type="domain" description="Carbohydrate kinase FGGY C-terminal" evidence="6">
    <location>
        <begin position="239"/>
        <end position="413"/>
    </location>
</feature>
<dbReference type="PIRSF" id="PIRSF000538">
    <property type="entry name" value="GlpK"/>
    <property type="match status" value="1"/>
</dbReference>
<organism evidence="7 8">
    <name type="scientific">Amycolatopsis acidicola</name>
    <dbReference type="NCBI Taxonomy" id="2596893"/>
    <lineage>
        <taxon>Bacteria</taxon>
        <taxon>Bacillati</taxon>
        <taxon>Actinomycetota</taxon>
        <taxon>Actinomycetes</taxon>
        <taxon>Pseudonocardiales</taxon>
        <taxon>Pseudonocardiaceae</taxon>
        <taxon>Amycolatopsis</taxon>
    </lineage>
</organism>
<protein>
    <submittedName>
        <fullName evidence="7">Xylulose kinase</fullName>
    </submittedName>
</protein>
<keyword evidence="2" id="KW-0859">Xylose metabolism</keyword>
<reference evidence="7" key="1">
    <citation type="submission" date="2019-09" db="EMBL/GenBank/DDBJ databases">
        <authorList>
            <person name="Teo W.F.A."/>
            <person name="Duangmal K."/>
        </authorList>
    </citation>
    <scope>NUCLEOTIDE SEQUENCE [LARGE SCALE GENOMIC DNA]</scope>
    <source>
        <strain evidence="7">K81G1</strain>
    </source>
</reference>
<dbReference type="InterPro" id="IPR000577">
    <property type="entry name" value="Carb_kinase_FGGY"/>
</dbReference>
<dbReference type="OrthoDB" id="9782710at2"/>
<evidence type="ECO:0000256" key="2">
    <source>
        <dbReference type="ARBA" id="ARBA00022629"/>
    </source>
</evidence>
<evidence type="ECO:0000259" key="6">
    <source>
        <dbReference type="Pfam" id="PF02782"/>
    </source>
</evidence>
<dbReference type="InterPro" id="IPR018484">
    <property type="entry name" value="FGGY_N"/>
</dbReference>
<keyword evidence="4 7" id="KW-0418">Kinase</keyword>
<keyword evidence="2" id="KW-0119">Carbohydrate metabolism</keyword>